<dbReference type="Pfam" id="PF25622">
    <property type="entry name" value="Phi29_MCP"/>
    <property type="match status" value="1"/>
</dbReference>
<feature type="domain" description="Ig-like" evidence="1">
    <location>
        <begin position="394"/>
        <end position="481"/>
    </location>
</feature>
<dbReference type="InterPro" id="IPR007110">
    <property type="entry name" value="Ig-like_dom"/>
</dbReference>
<proteinExistence type="predicted"/>
<sequence>MPIKPEKITLKDVQANAASAYSAENPDVSATNLQKATAQILNTIRDNASANYQNYVPELTAGDDTALRQIGAVIMDLQPLRNELLTALMNRIGRVLITSKMFYNPWAGMKKGLLEFGETVEEIFVNIAKPYQFDPAVAESEVFKREIPDVRAAFHIMNYQKFYKQTISNDQLRQAFLSWQGITDLIAKIVDTMYSGSNYDEFLTMKYLIARNILDGRMHVTEIAPVSAENAKTIVSTIKGISGIWQFPSTQYNLTGVTTFTEPRDQMLIMNAKFNAVIDVEVLASAFNMDKAEFMGNRILVDTFSFSTDDNIRLTKLFANDPNFVPLTDAERTALDAIPAVMVDRDWFMVFDNFYNFTENYNGQGLFWNYFYHTWKTFSISPFVNNTVYVGGAPTVTSVTVSPKTATVNKGQLVKMSATVVTTNFAPKSVTWTVTGGTDSTIDIYGNLVVGENETGAELTVTATSTFDGTKTDTATITVSA</sequence>
<dbReference type="EMBL" id="BK015426">
    <property type="protein sequence ID" value="DAE06091.1"/>
    <property type="molecule type" value="Genomic_DNA"/>
</dbReference>
<accession>A0A8S5PHZ7</accession>
<evidence type="ECO:0000313" key="2">
    <source>
        <dbReference type="EMBL" id="DAE06091.1"/>
    </source>
</evidence>
<reference evidence="2" key="1">
    <citation type="journal article" date="2021" name="Proc. Natl. Acad. Sci. U.S.A.">
        <title>A Catalog of Tens of Thousands of Viruses from Human Metagenomes Reveals Hidden Associations with Chronic Diseases.</title>
        <authorList>
            <person name="Tisza M.J."/>
            <person name="Buck C.B."/>
        </authorList>
    </citation>
    <scope>NUCLEOTIDE SEQUENCE</scope>
    <source>
        <strain evidence="2">CtHkH8</strain>
    </source>
</reference>
<evidence type="ECO:0000259" key="1">
    <source>
        <dbReference type="PROSITE" id="PS50835"/>
    </source>
</evidence>
<protein>
    <submittedName>
        <fullName evidence="2">Head protein</fullName>
    </submittedName>
</protein>
<dbReference type="Pfam" id="PF02368">
    <property type="entry name" value="Big_2"/>
    <property type="match status" value="1"/>
</dbReference>
<dbReference type="Gene3D" id="2.60.40.1080">
    <property type="match status" value="1"/>
</dbReference>
<dbReference type="InterPro" id="IPR003343">
    <property type="entry name" value="Big_2"/>
</dbReference>
<dbReference type="PROSITE" id="PS50835">
    <property type="entry name" value="IG_LIKE"/>
    <property type="match status" value="1"/>
</dbReference>
<name>A0A8S5PHZ7_9CAUD</name>
<organism evidence="2">
    <name type="scientific">Podoviridae sp. ctHkH8</name>
    <dbReference type="NCBI Taxonomy" id="2825236"/>
    <lineage>
        <taxon>Viruses</taxon>
        <taxon>Duplodnaviria</taxon>
        <taxon>Heunggongvirae</taxon>
        <taxon>Uroviricota</taxon>
        <taxon>Caudoviricetes</taxon>
    </lineage>
</organism>